<evidence type="ECO:0000313" key="4">
    <source>
        <dbReference type="Proteomes" id="UP000735302"/>
    </source>
</evidence>
<protein>
    <submittedName>
        <fullName evidence="3">FAD-dependent oxidoreductase domain-containing protein 2</fullName>
    </submittedName>
</protein>
<dbReference type="Pfam" id="PF13738">
    <property type="entry name" value="Pyr_redox_3"/>
    <property type="match status" value="1"/>
</dbReference>
<accession>A0AAV3YIX0</accession>
<proteinExistence type="predicted"/>
<keyword evidence="4" id="KW-1185">Reference proteome</keyword>
<evidence type="ECO:0000256" key="2">
    <source>
        <dbReference type="SAM" id="SignalP"/>
    </source>
</evidence>
<dbReference type="InterPro" id="IPR036188">
    <property type="entry name" value="FAD/NAD-bd_sf"/>
</dbReference>
<evidence type="ECO:0000256" key="1">
    <source>
        <dbReference type="ARBA" id="ARBA00023002"/>
    </source>
</evidence>
<keyword evidence="2" id="KW-0732">Signal</keyword>
<dbReference type="InterPro" id="IPR050982">
    <property type="entry name" value="Auxin_biosynth/cation_transpt"/>
</dbReference>
<feature type="chain" id="PRO_5043752581" evidence="2">
    <location>
        <begin position="17"/>
        <end position="417"/>
    </location>
</feature>
<dbReference type="PANTHER" id="PTHR43539">
    <property type="entry name" value="FLAVIN-BINDING MONOOXYGENASE-LIKE PROTEIN (AFU_ORTHOLOGUE AFUA_4G09220)"/>
    <property type="match status" value="1"/>
</dbReference>
<evidence type="ECO:0000313" key="3">
    <source>
        <dbReference type="EMBL" id="GFN81983.1"/>
    </source>
</evidence>
<reference evidence="3 4" key="1">
    <citation type="journal article" date="2021" name="Elife">
        <title>Chloroplast acquisition without the gene transfer in kleptoplastic sea slugs, Plakobranchus ocellatus.</title>
        <authorList>
            <person name="Maeda T."/>
            <person name="Takahashi S."/>
            <person name="Yoshida T."/>
            <person name="Shimamura S."/>
            <person name="Takaki Y."/>
            <person name="Nagai Y."/>
            <person name="Toyoda A."/>
            <person name="Suzuki Y."/>
            <person name="Arimoto A."/>
            <person name="Ishii H."/>
            <person name="Satoh N."/>
            <person name="Nishiyama T."/>
            <person name="Hasebe M."/>
            <person name="Maruyama T."/>
            <person name="Minagawa J."/>
            <person name="Obokata J."/>
            <person name="Shigenobu S."/>
        </authorList>
    </citation>
    <scope>NUCLEOTIDE SEQUENCE [LARGE SCALE GENOMIC DNA]</scope>
</reference>
<dbReference type="PANTHER" id="PTHR43539:SF23">
    <property type="entry name" value="FAD-DEPENDENT OXIDOREDUCTASE DOMAIN-CONTAINING PROTEIN 2"/>
    <property type="match status" value="1"/>
</dbReference>
<dbReference type="GO" id="GO:0036503">
    <property type="term" value="P:ERAD pathway"/>
    <property type="evidence" value="ECO:0007669"/>
    <property type="project" value="TreeGrafter"/>
</dbReference>
<dbReference type="AlphaFoldDB" id="A0AAV3YIX0"/>
<comment type="caution">
    <text evidence="3">The sequence shown here is derived from an EMBL/GenBank/DDBJ whole genome shotgun (WGS) entry which is preliminary data.</text>
</comment>
<dbReference type="SUPFAM" id="SSF51905">
    <property type="entry name" value="FAD/NAD(P)-binding domain"/>
    <property type="match status" value="1"/>
</dbReference>
<keyword evidence="1" id="KW-0560">Oxidoreductase</keyword>
<dbReference type="EMBL" id="BLXT01000975">
    <property type="protein sequence ID" value="GFN81983.1"/>
    <property type="molecule type" value="Genomic_DNA"/>
</dbReference>
<dbReference type="GO" id="GO:0005788">
    <property type="term" value="C:endoplasmic reticulum lumen"/>
    <property type="evidence" value="ECO:0007669"/>
    <property type="project" value="TreeGrafter"/>
</dbReference>
<dbReference type="GO" id="GO:0004497">
    <property type="term" value="F:monooxygenase activity"/>
    <property type="evidence" value="ECO:0007669"/>
    <property type="project" value="TreeGrafter"/>
</dbReference>
<organism evidence="3 4">
    <name type="scientific">Plakobranchus ocellatus</name>
    <dbReference type="NCBI Taxonomy" id="259542"/>
    <lineage>
        <taxon>Eukaryota</taxon>
        <taxon>Metazoa</taxon>
        <taxon>Spiralia</taxon>
        <taxon>Lophotrochozoa</taxon>
        <taxon>Mollusca</taxon>
        <taxon>Gastropoda</taxon>
        <taxon>Heterobranchia</taxon>
        <taxon>Euthyneura</taxon>
        <taxon>Panpulmonata</taxon>
        <taxon>Sacoglossa</taxon>
        <taxon>Placobranchoidea</taxon>
        <taxon>Plakobranchidae</taxon>
        <taxon>Plakobranchus</taxon>
    </lineage>
</organism>
<dbReference type="Proteomes" id="UP000735302">
    <property type="component" value="Unassembled WGS sequence"/>
</dbReference>
<gene>
    <name evidence="3" type="ORF">PoB_000848900</name>
</gene>
<name>A0AAV3YIX0_9GAST</name>
<dbReference type="GO" id="GO:0050660">
    <property type="term" value="F:flavin adenine dinucleotide binding"/>
    <property type="evidence" value="ECO:0007669"/>
    <property type="project" value="TreeGrafter"/>
</dbReference>
<feature type="signal peptide" evidence="2">
    <location>
        <begin position="1"/>
        <end position="16"/>
    </location>
</feature>
<dbReference type="Gene3D" id="3.50.50.60">
    <property type="entry name" value="FAD/NAD(P)-binding domain"/>
    <property type="match status" value="2"/>
</dbReference>
<sequence length="417" mass="47254">MFLLCLLPSLTSTVLTSSGSPATTAPTTCADCIHHDYCVVGAGPSGLQMGYFLQTSGRNYIIFERSKRSGSFYELYPRHRKLISINKRHTGRKNPEFNLRHDWNSLLSHDESLRVTRYTSQMFPDAQVLIDYLDDYQRKLNISVQFNTNIENVRTEPDAAMPDGHVFRMEDQHGHHYSCRTLIMATGLSEPNIPPMKGIDLARGYEAVSIYALLWLSAQFSTILSAWELSRGNAAFEVADSIYGNTILVHMVGRSRVRLAWATHYVGDLRAVNNNLLDTYQLKSLDGLVESRLEDMMLEEKNGKIYFTLNPEKQSLEEKFDNFAFREPYDVVVRALGFKFDASVFANKTSALSQEKAFSKKYPVIHHNYESKSTKGLFYAGTCSHSLDFRKSAGGFIHGFRYTTKIGQVTRAHSRGC</sequence>